<name>R2NSX3_9ENTE</name>
<evidence type="ECO:0000259" key="1">
    <source>
        <dbReference type="Pfam" id="PF08840"/>
    </source>
</evidence>
<dbReference type="Pfam" id="PF08840">
    <property type="entry name" value="BAAT_C"/>
    <property type="match status" value="1"/>
</dbReference>
<dbReference type="AlphaFoldDB" id="R2NSX3"/>
<dbReference type="Gene3D" id="3.40.50.1820">
    <property type="entry name" value="alpha/beta hydrolase"/>
    <property type="match status" value="1"/>
</dbReference>
<evidence type="ECO:0000313" key="3">
    <source>
        <dbReference type="EMBL" id="EOT66614.1"/>
    </source>
</evidence>
<dbReference type="EMBL" id="ASWA01000003">
    <property type="protein sequence ID" value="EOT66614.1"/>
    <property type="molecule type" value="Genomic_DNA"/>
</dbReference>
<dbReference type="PANTHER" id="PTHR10824:SF4">
    <property type="entry name" value="ACYL-COENZYME A THIOESTERASE 1-LIKE"/>
    <property type="match status" value="1"/>
</dbReference>
<dbReference type="PATRIC" id="fig|1158601.3.peg.2924"/>
<dbReference type="RefSeq" id="WP_010741754.1">
    <property type="nucleotide sequence ID" value="NZ_KB946251.1"/>
</dbReference>
<dbReference type="EMBL" id="AJAK01000020">
    <property type="protein sequence ID" value="EOH75152.1"/>
    <property type="molecule type" value="Genomic_DNA"/>
</dbReference>
<organism evidence="2 4">
    <name type="scientific">Enterococcus malodoratus ATCC 43197</name>
    <dbReference type="NCBI Taxonomy" id="1158601"/>
    <lineage>
        <taxon>Bacteria</taxon>
        <taxon>Bacillati</taxon>
        <taxon>Bacillota</taxon>
        <taxon>Bacilli</taxon>
        <taxon>Lactobacillales</taxon>
        <taxon>Enterococcaceae</taxon>
        <taxon>Enterococcus</taxon>
    </lineage>
</organism>
<accession>R2NSX3</accession>
<feature type="domain" description="BAAT/Acyl-CoA thioester hydrolase C-terminal" evidence="1">
    <location>
        <begin position="76"/>
        <end position="263"/>
    </location>
</feature>
<keyword evidence="5" id="KW-1185">Reference proteome</keyword>
<gene>
    <name evidence="3" type="ORF">I585_02135</name>
    <name evidence="2" type="ORF">UAI_02954</name>
</gene>
<proteinExistence type="predicted"/>
<dbReference type="InterPro" id="IPR014940">
    <property type="entry name" value="BAAT_C"/>
</dbReference>
<reference evidence="2 4" key="1">
    <citation type="submission" date="2013-02" db="EMBL/GenBank/DDBJ databases">
        <title>The Genome Sequence of Enterococcus malodoratus ATCC_43197.</title>
        <authorList>
            <consortium name="The Broad Institute Genome Sequencing Platform"/>
            <consortium name="The Broad Institute Genome Sequencing Center for Infectious Disease"/>
            <person name="Earl A.M."/>
            <person name="Gilmore M.S."/>
            <person name="Lebreton F."/>
            <person name="Walker B."/>
            <person name="Young S.K."/>
            <person name="Zeng Q."/>
            <person name="Gargeya S."/>
            <person name="Fitzgerald M."/>
            <person name="Haas B."/>
            <person name="Abouelleil A."/>
            <person name="Alvarado L."/>
            <person name="Arachchi H.M."/>
            <person name="Berlin A.M."/>
            <person name="Chapman S.B."/>
            <person name="Dewar J."/>
            <person name="Goldberg J."/>
            <person name="Griggs A."/>
            <person name="Gujja S."/>
            <person name="Hansen M."/>
            <person name="Howarth C."/>
            <person name="Imamovic A."/>
            <person name="Larimer J."/>
            <person name="McCowan C."/>
            <person name="Murphy C."/>
            <person name="Neiman D."/>
            <person name="Pearson M."/>
            <person name="Priest M."/>
            <person name="Roberts A."/>
            <person name="Saif S."/>
            <person name="Shea T."/>
            <person name="Sisk P."/>
            <person name="Sykes S."/>
            <person name="Wortman J."/>
            <person name="Nusbaum C."/>
            <person name="Birren B."/>
        </authorList>
    </citation>
    <scope>NUCLEOTIDE SEQUENCE [LARGE SCALE GENOMIC DNA]</scope>
    <source>
        <strain evidence="2 4">ATCC 43197</strain>
    </source>
</reference>
<dbReference type="SUPFAM" id="SSF53474">
    <property type="entry name" value="alpha/beta-Hydrolases"/>
    <property type="match status" value="1"/>
</dbReference>
<evidence type="ECO:0000313" key="5">
    <source>
        <dbReference type="Proteomes" id="UP000014148"/>
    </source>
</evidence>
<dbReference type="GO" id="GO:0047617">
    <property type="term" value="F:fatty acyl-CoA hydrolase activity"/>
    <property type="evidence" value="ECO:0007669"/>
    <property type="project" value="TreeGrafter"/>
</dbReference>
<dbReference type="GO" id="GO:0006631">
    <property type="term" value="P:fatty acid metabolic process"/>
    <property type="evidence" value="ECO:0007669"/>
    <property type="project" value="TreeGrafter"/>
</dbReference>
<dbReference type="Proteomes" id="UP000014148">
    <property type="component" value="Unassembled WGS sequence"/>
</dbReference>
<reference evidence="3 5" key="2">
    <citation type="submission" date="2013-03" db="EMBL/GenBank/DDBJ databases">
        <title>The Genome Sequence of Enterococcus malodoratus ATCC_43197 (PacBio/Illumina hybrid assembly).</title>
        <authorList>
            <consortium name="The Broad Institute Genomics Platform"/>
            <consortium name="The Broad Institute Genome Sequencing Center for Infectious Disease"/>
            <person name="Earl A."/>
            <person name="Russ C."/>
            <person name="Gilmore M."/>
            <person name="Surin D."/>
            <person name="Walker B."/>
            <person name="Young S."/>
            <person name="Zeng Q."/>
            <person name="Gargeya S."/>
            <person name="Fitzgerald M."/>
            <person name="Haas B."/>
            <person name="Abouelleil A."/>
            <person name="Allen A.W."/>
            <person name="Alvarado L."/>
            <person name="Arachchi H.M."/>
            <person name="Berlin A.M."/>
            <person name="Chapman S.B."/>
            <person name="Gainer-Dewar J."/>
            <person name="Goldberg J."/>
            <person name="Griggs A."/>
            <person name="Gujja S."/>
            <person name="Hansen M."/>
            <person name="Howarth C."/>
            <person name="Imamovic A."/>
            <person name="Ireland A."/>
            <person name="Larimer J."/>
            <person name="McCowan C."/>
            <person name="Murphy C."/>
            <person name="Pearson M."/>
            <person name="Poon T.W."/>
            <person name="Priest M."/>
            <person name="Roberts A."/>
            <person name="Saif S."/>
            <person name="Shea T."/>
            <person name="Sisk P."/>
            <person name="Sykes S."/>
            <person name="Wortman J."/>
            <person name="Nusbaum C."/>
            <person name="Birren B."/>
        </authorList>
    </citation>
    <scope>NUCLEOTIDE SEQUENCE [LARGE SCALE GENOMIC DNA]</scope>
    <source>
        <strain evidence="3 5">ATCC 43197</strain>
    </source>
</reference>
<dbReference type="eggNOG" id="COG1073">
    <property type="taxonomic scope" value="Bacteria"/>
</dbReference>
<evidence type="ECO:0000313" key="2">
    <source>
        <dbReference type="EMBL" id="EOH75152.1"/>
    </source>
</evidence>
<dbReference type="Proteomes" id="UP000013783">
    <property type="component" value="Unassembled WGS sequence"/>
</dbReference>
<dbReference type="InterPro" id="IPR029058">
    <property type="entry name" value="AB_hydrolase_fold"/>
</dbReference>
<dbReference type="GeneID" id="79784531"/>
<comment type="caution">
    <text evidence="2">The sequence shown here is derived from an EMBL/GenBank/DDBJ whole genome shotgun (WGS) entry which is preliminary data.</text>
</comment>
<evidence type="ECO:0000313" key="4">
    <source>
        <dbReference type="Proteomes" id="UP000013783"/>
    </source>
</evidence>
<dbReference type="STRING" id="71451.RV07_GL001679"/>
<protein>
    <recommendedName>
        <fullName evidence="1">BAAT/Acyl-CoA thioester hydrolase C-terminal domain-containing protein</fullName>
    </recommendedName>
</protein>
<dbReference type="GO" id="GO:0006637">
    <property type="term" value="P:acyl-CoA metabolic process"/>
    <property type="evidence" value="ECO:0007669"/>
    <property type="project" value="TreeGrafter"/>
</dbReference>
<dbReference type="PANTHER" id="PTHR10824">
    <property type="entry name" value="ACYL-COENZYME A THIOESTERASE-RELATED"/>
    <property type="match status" value="1"/>
</dbReference>
<sequence>MTSDKQVQVQKVGKGLLQGYYLKNRIRNSAGAILVFGGSEGGCNYQKAEWLAHQGYEVLALYLFGKPYLPDELKKVPLEIFEAALSFIRESFSCSTSITVIGESKGAEFSLLLASKYSDSIDKVVGIVPSSFVFYGLGEMDNEVSSWTQAGVEIPYISLAAIRKGVHLATIKPFLRYFYGTLRKKPIAFRTLYQACVQLSDHGEEARIKVENFQGDVLLIAGKEDQLWHSDKMAMEIAEHRGQLRTKVIIYEKAGHSIGGPYQTSQLILGGNEEQSKRCYEPMMQAIQSFCQNS</sequence>